<dbReference type="InterPro" id="IPR036010">
    <property type="entry name" value="2Fe-2S_ferredoxin-like_sf"/>
</dbReference>
<evidence type="ECO:0000259" key="1">
    <source>
        <dbReference type="PROSITE" id="PS51085"/>
    </source>
</evidence>
<dbReference type="SUPFAM" id="SSF54292">
    <property type="entry name" value="2Fe-2S ferredoxin-like"/>
    <property type="match status" value="1"/>
</dbReference>
<dbReference type="InterPro" id="IPR012675">
    <property type="entry name" value="Beta-grasp_dom_sf"/>
</dbReference>
<dbReference type="RefSeq" id="WP_156354281.1">
    <property type="nucleotide sequence ID" value="NZ_CACRST010000018.1"/>
</dbReference>
<evidence type="ECO:0000313" key="2">
    <source>
        <dbReference type="EMBL" id="VYT12238.1"/>
    </source>
</evidence>
<dbReference type="PANTHER" id="PTHR42895:SF1">
    <property type="entry name" value="IRON-SULFUR CLUSTER PROTEIN"/>
    <property type="match status" value="1"/>
</dbReference>
<sequence length="497" mass="53151">MKYKITFAEEGISVLAEEGITVFEAQIQAGLTPDAYCGGKGKCGKCKVVIEGQEVLACQTAVQKDMTVYTGHKKEEVQILVSGTGKRVPFAPGKLPGELKKPLLGAVDIGSTSVVAYLMDGRNGALIGTKSALNPQRQFGADVVNRCSYAMENGAEILSGCIRSTVNILFRELAKEAERVPEDIVRIVMVGNSCMHHLFLEIPTKKLALAPYTPEVTNALQLKASDYGIHVHPNAQLWWLPNIGGFVGADTVGCLVASDMDTNEKMTLLIDIGTNGELVLGNRDGMISCSTAAGPAFEGAKITCGMRGSAGAIDHVRIKDGELKAHVIGGGEALGICGSGLLDGAACLLKQGRIDETGRLTEPYYFTSRVFLNQRDIRELQLAKAAIAAGIQILCQKKGIRTEDIERVLIAGAFGNYLDPASACAIGMLPSVLLDRITSIGNAAGEGARIAAVNREQFERSKALAEKTEFVELALDVEFQEVYVDEMGFPEEEEHGE</sequence>
<dbReference type="Gene3D" id="3.30.420.480">
    <property type="entry name" value="Domain of unknown function (DUF4445)"/>
    <property type="match status" value="1"/>
</dbReference>
<name>A0A6N2U3E4_9FIRM</name>
<dbReference type="AlphaFoldDB" id="A0A6N2U3E4"/>
<accession>A0A6N2U3E4</accession>
<dbReference type="PROSITE" id="PS51085">
    <property type="entry name" value="2FE2S_FER_2"/>
    <property type="match status" value="1"/>
</dbReference>
<dbReference type="InterPro" id="IPR042259">
    <property type="entry name" value="Raco-like_middle_sf"/>
</dbReference>
<feature type="domain" description="2Fe-2S ferredoxin-type" evidence="1">
    <location>
        <begin position="3"/>
        <end position="74"/>
    </location>
</feature>
<dbReference type="PANTHER" id="PTHR42895">
    <property type="entry name" value="IRON-SULFUR CLUSTER-BINDING PROTEIN-RELATED"/>
    <property type="match status" value="1"/>
</dbReference>
<dbReference type="InterPro" id="IPR001041">
    <property type="entry name" value="2Fe-2S_ferredoxin-type"/>
</dbReference>
<dbReference type="Gene3D" id="3.10.20.30">
    <property type="match status" value="1"/>
</dbReference>
<dbReference type="InterPro" id="IPR052911">
    <property type="entry name" value="Corrinoid_activation_enz"/>
</dbReference>
<dbReference type="EMBL" id="CACRST010000018">
    <property type="protein sequence ID" value="VYT12238.1"/>
    <property type="molecule type" value="Genomic_DNA"/>
</dbReference>
<dbReference type="InterPro" id="IPR041414">
    <property type="entry name" value="Raco-like_middle"/>
</dbReference>
<organism evidence="2">
    <name type="scientific">Blautia glucerasea</name>
    <dbReference type="NCBI Taxonomy" id="536633"/>
    <lineage>
        <taxon>Bacteria</taxon>
        <taxon>Bacillati</taxon>
        <taxon>Bacillota</taxon>
        <taxon>Clostridia</taxon>
        <taxon>Lachnospirales</taxon>
        <taxon>Lachnospiraceae</taxon>
        <taxon>Blautia</taxon>
    </lineage>
</organism>
<dbReference type="GO" id="GO:0051536">
    <property type="term" value="F:iron-sulfur cluster binding"/>
    <property type="evidence" value="ECO:0007669"/>
    <property type="project" value="InterPro"/>
</dbReference>
<proteinExistence type="predicted"/>
<dbReference type="InterPro" id="IPR027980">
    <property type="entry name" value="RACo_C"/>
</dbReference>
<gene>
    <name evidence="2" type="ORF">BGLFYP119_01888</name>
</gene>
<dbReference type="Pfam" id="PF17651">
    <property type="entry name" value="Raco_middle"/>
    <property type="match status" value="1"/>
</dbReference>
<dbReference type="Pfam" id="PF14574">
    <property type="entry name" value="RACo_C_ter"/>
    <property type="match status" value="1"/>
</dbReference>
<reference evidence="2" key="1">
    <citation type="submission" date="2019-11" db="EMBL/GenBank/DDBJ databases">
        <authorList>
            <person name="Feng L."/>
        </authorList>
    </citation>
    <scope>NUCLEOTIDE SEQUENCE</scope>
    <source>
        <strain evidence="2">BgluceraseaLFYP119</strain>
    </source>
</reference>
<protein>
    <recommendedName>
        <fullName evidence="1">2Fe-2S ferredoxin-type domain-containing protein</fullName>
    </recommendedName>
</protein>